<dbReference type="RefSeq" id="WP_011510826.1">
    <property type="nucleotide sequence ID" value="NC_007964.1"/>
</dbReference>
<dbReference type="AlphaFoldDB" id="Q1QKU6"/>
<organism evidence="1 2">
    <name type="scientific">Nitrobacter hamburgensis (strain DSM 10229 / NCIMB 13809 / X14)</name>
    <dbReference type="NCBI Taxonomy" id="323097"/>
    <lineage>
        <taxon>Bacteria</taxon>
        <taxon>Pseudomonadati</taxon>
        <taxon>Pseudomonadota</taxon>
        <taxon>Alphaproteobacteria</taxon>
        <taxon>Hyphomicrobiales</taxon>
        <taxon>Nitrobacteraceae</taxon>
        <taxon>Nitrobacter</taxon>
    </lineage>
</organism>
<dbReference type="HOGENOM" id="CLU_159956_0_0_5"/>
<sequence length="98" mass="10957">MNKRKALIHIRALIKAREREGSSGSTKAKVVASQWALISEERYKVQLHDQIRLTLTERGWVPVIAGKDGSLVGWAPTSANTFKTPEEALADLRTHHDI</sequence>
<dbReference type="Proteomes" id="UP000001953">
    <property type="component" value="Chromosome"/>
</dbReference>
<gene>
    <name evidence="1" type="ordered locus">Nham_2359</name>
</gene>
<keyword evidence="2" id="KW-1185">Reference proteome</keyword>
<dbReference type="EMBL" id="CP000319">
    <property type="protein sequence ID" value="ABE63151.1"/>
    <property type="molecule type" value="Genomic_DNA"/>
</dbReference>
<accession>Q1QKU6</accession>
<protein>
    <submittedName>
        <fullName evidence="1">Uncharacterized protein</fullName>
    </submittedName>
</protein>
<dbReference type="KEGG" id="nha:Nham_2359"/>
<name>Q1QKU6_NITHX</name>
<evidence type="ECO:0000313" key="2">
    <source>
        <dbReference type="Proteomes" id="UP000001953"/>
    </source>
</evidence>
<reference evidence="1 2" key="1">
    <citation type="submission" date="2006-03" db="EMBL/GenBank/DDBJ databases">
        <title>Complete sequence of chromosome of Nitrobacter hamburgensis X14.</title>
        <authorList>
            <consortium name="US DOE Joint Genome Institute"/>
            <person name="Copeland A."/>
            <person name="Lucas S."/>
            <person name="Lapidus A."/>
            <person name="Barry K."/>
            <person name="Detter J.C."/>
            <person name="Glavina del Rio T."/>
            <person name="Hammon N."/>
            <person name="Israni S."/>
            <person name="Dalin E."/>
            <person name="Tice H."/>
            <person name="Pitluck S."/>
            <person name="Chain P."/>
            <person name="Malfatti S."/>
            <person name="Shin M."/>
            <person name="Vergez L."/>
            <person name="Schmutz J."/>
            <person name="Larimer F."/>
            <person name="Land M."/>
            <person name="Hauser L."/>
            <person name="Kyrpides N."/>
            <person name="Ivanova N."/>
            <person name="Ward B."/>
            <person name="Arp D."/>
            <person name="Klotz M."/>
            <person name="Stein L."/>
            <person name="O'Mullan G."/>
            <person name="Starkenburg S."/>
            <person name="Sayavedra L."/>
            <person name="Poret-Peterson A.T."/>
            <person name="Gentry M.E."/>
            <person name="Bruce D."/>
            <person name="Richardson P."/>
        </authorList>
    </citation>
    <scope>NUCLEOTIDE SEQUENCE [LARGE SCALE GENOMIC DNA]</scope>
    <source>
        <strain evidence="2">DSM 10229 / NCIMB 13809 / X14</strain>
    </source>
</reference>
<proteinExistence type="predicted"/>
<evidence type="ECO:0000313" key="1">
    <source>
        <dbReference type="EMBL" id="ABE63151.1"/>
    </source>
</evidence>